<dbReference type="SUPFAM" id="SSF57667">
    <property type="entry name" value="beta-beta-alpha zinc fingers"/>
    <property type="match status" value="7"/>
</dbReference>
<evidence type="ECO:0000256" key="11">
    <source>
        <dbReference type="PROSITE-ProRule" id="PRU00042"/>
    </source>
</evidence>
<evidence type="ECO:0000256" key="7">
    <source>
        <dbReference type="ARBA" id="ARBA00023015"/>
    </source>
</evidence>
<dbReference type="GO" id="GO:0003700">
    <property type="term" value="F:DNA-binding transcription factor activity"/>
    <property type="evidence" value="ECO:0007669"/>
    <property type="project" value="TreeGrafter"/>
</dbReference>
<reference evidence="14 15" key="1">
    <citation type="submission" date="2024-01" db="EMBL/GenBank/DDBJ databases">
        <title>The genome of the rayed Mediterranean limpet Patella caerulea (Linnaeus, 1758).</title>
        <authorList>
            <person name="Anh-Thu Weber A."/>
            <person name="Halstead-Nussloch G."/>
        </authorList>
    </citation>
    <scope>NUCLEOTIDE SEQUENCE [LARGE SCALE GENOMIC DNA]</scope>
    <source>
        <strain evidence="14">AATW-2023a</strain>
        <tissue evidence="14">Whole specimen</tissue>
    </source>
</reference>
<organism evidence="14 15">
    <name type="scientific">Patella caerulea</name>
    <name type="common">Rayed Mediterranean limpet</name>
    <dbReference type="NCBI Taxonomy" id="87958"/>
    <lineage>
        <taxon>Eukaryota</taxon>
        <taxon>Metazoa</taxon>
        <taxon>Spiralia</taxon>
        <taxon>Lophotrochozoa</taxon>
        <taxon>Mollusca</taxon>
        <taxon>Gastropoda</taxon>
        <taxon>Patellogastropoda</taxon>
        <taxon>Patelloidea</taxon>
        <taxon>Patellidae</taxon>
        <taxon>Patella</taxon>
    </lineage>
</organism>
<dbReference type="GO" id="GO:0006357">
    <property type="term" value="P:regulation of transcription by RNA polymerase II"/>
    <property type="evidence" value="ECO:0007669"/>
    <property type="project" value="TreeGrafter"/>
</dbReference>
<dbReference type="FunFam" id="3.30.160.60:FF:000075">
    <property type="entry name" value="Putative zinc finger protein 536"/>
    <property type="match status" value="1"/>
</dbReference>
<feature type="domain" description="C2H2-type" evidence="13">
    <location>
        <begin position="1040"/>
        <end position="1067"/>
    </location>
</feature>
<evidence type="ECO:0000256" key="8">
    <source>
        <dbReference type="ARBA" id="ARBA00023125"/>
    </source>
</evidence>
<keyword evidence="10" id="KW-0539">Nucleus</keyword>
<keyword evidence="6" id="KW-0862">Zinc</keyword>
<feature type="domain" description="C2H2-type" evidence="13">
    <location>
        <begin position="870"/>
        <end position="897"/>
    </location>
</feature>
<feature type="compositionally biased region" description="Polar residues" evidence="12">
    <location>
        <begin position="634"/>
        <end position="654"/>
    </location>
</feature>
<dbReference type="FunFam" id="3.30.160.60:FF:000446">
    <property type="entry name" value="Zinc finger protein"/>
    <property type="match status" value="1"/>
</dbReference>
<keyword evidence="9" id="KW-0804">Transcription</keyword>
<evidence type="ECO:0000256" key="9">
    <source>
        <dbReference type="ARBA" id="ARBA00023163"/>
    </source>
</evidence>
<dbReference type="PROSITE" id="PS00028">
    <property type="entry name" value="ZINC_FINGER_C2H2_1"/>
    <property type="match status" value="5"/>
</dbReference>
<dbReference type="PROSITE" id="PS50157">
    <property type="entry name" value="ZINC_FINGER_C2H2_2"/>
    <property type="match status" value="11"/>
</dbReference>
<dbReference type="InterPro" id="IPR050589">
    <property type="entry name" value="Ikaros_C2H2-ZF"/>
</dbReference>
<dbReference type="InterPro" id="IPR013087">
    <property type="entry name" value="Znf_C2H2_type"/>
</dbReference>
<evidence type="ECO:0000256" key="12">
    <source>
        <dbReference type="SAM" id="MobiDB-lite"/>
    </source>
</evidence>
<feature type="region of interest" description="Disordered" evidence="12">
    <location>
        <begin position="634"/>
        <end position="718"/>
    </location>
</feature>
<feature type="domain" description="C2H2-type" evidence="13">
    <location>
        <begin position="458"/>
        <end position="485"/>
    </location>
</feature>
<comment type="subcellular location">
    <subcellularLocation>
        <location evidence="1">Nucleus</location>
    </subcellularLocation>
</comment>
<dbReference type="GO" id="GO:0008270">
    <property type="term" value="F:zinc ion binding"/>
    <property type="evidence" value="ECO:0007669"/>
    <property type="project" value="UniProtKB-KW"/>
</dbReference>
<keyword evidence="8" id="KW-0238">DNA-binding</keyword>
<dbReference type="PANTHER" id="PTHR24404">
    <property type="entry name" value="ZINC FINGER PROTEIN"/>
    <property type="match status" value="1"/>
</dbReference>
<dbReference type="GO" id="GO:0000978">
    <property type="term" value="F:RNA polymerase II cis-regulatory region sequence-specific DNA binding"/>
    <property type="evidence" value="ECO:0007669"/>
    <property type="project" value="TreeGrafter"/>
</dbReference>
<protein>
    <recommendedName>
        <fullName evidence="13">C2H2-type domain-containing protein</fullName>
    </recommendedName>
</protein>
<dbReference type="EMBL" id="JAZGQO010000006">
    <property type="protein sequence ID" value="KAK6185227.1"/>
    <property type="molecule type" value="Genomic_DNA"/>
</dbReference>
<comment type="similarity">
    <text evidence="2">Belongs to the krueppel C2H2-type zinc-finger protein family.</text>
</comment>
<dbReference type="Pfam" id="PF00096">
    <property type="entry name" value="zf-C2H2"/>
    <property type="match status" value="3"/>
</dbReference>
<dbReference type="InterPro" id="IPR036236">
    <property type="entry name" value="Znf_C2H2_sf"/>
</dbReference>
<evidence type="ECO:0000256" key="2">
    <source>
        <dbReference type="ARBA" id="ARBA00006991"/>
    </source>
</evidence>
<proteinExistence type="inferred from homology"/>
<feature type="domain" description="C2H2-type" evidence="13">
    <location>
        <begin position="151"/>
        <end position="179"/>
    </location>
</feature>
<evidence type="ECO:0000256" key="5">
    <source>
        <dbReference type="ARBA" id="ARBA00022771"/>
    </source>
</evidence>
<accession>A0AAN8JZ50</accession>
<evidence type="ECO:0000256" key="3">
    <source>
        <dbReference type="ARBA" id="ARBA00022723"/>
    </source>
</evidence>
<feature type="domain" description="C2H2-type" evidence="13">
    <location>
        <begin position="208"/>
        <end position="235"/>
    </location>
</feature>
<name>A0AAN8JZ50_PATCE</name>
<dbReference type="FunFam" id="3.30.160.60:FF:000065">
    <property type="entry name" value="B-cell CLL/lymphoma 6, member B"/>
    <property type="match status" value="1"/>
</dbReference>
<evidence type="ECO:0000313" key="15">
    <source>
        <dbReference type="Proteomes" id="UP001347796"/>
    </source>
</evidence>
<sequence>MASSDVNYVSGSENISTVISQPLSEPLAVSQNSPVITVIASQPPESLKTLPVFNIDNNISKDAPVIYIEHINNTILPTYINPKTNEPIYTSNKHRIESLSSSLNDSQTIIPNITTDLTTSTFDVIIESHPSPSIDQIKSDAEATPTDSYSFKCESCDYSSNNKHYLKQHVDLVHNAGRPYKCPYCDYAGKRNHSLREHLVVHSNERPFECNHCNATFRKKGHLTNHVKLHAMSKVIRCSLCTEIMSDQASFTDHLKSVHKTDQIYACEICDFMTGTESSIKSHMEHHKESRLYQCSLCSFVTKDMNAIGVHLEIHSKVSTDKNTPIKTISTNNKPLASLKAQTPVLIKCSECGYTANDRESMKSHMVQHIQSKTSELCTTQSKIIQPVLPQRTSYKCTECAFVSVEATAFIHHMLIHKSEAKKKKEALNVFNIKPISKENTCKTGNAPFIHDERTGRFVCTICGYACEYQRTIKSHIWKHSGNKDIDYPMFQNGPLSVYEENVNRNQLDVGIEQHLQEKETTNLTVKDDAKPVDEPVPATTSEPSAKPLQTAQVVLDSKGAICKIKISDGKMVTLMKEIAVPRSNLKLHDFEKMENQKPVFVNSILKMDPKSVFKVDPKELAVVVETIKAIPSSQGFTGMNSQQNSPKRANTPNDDSESKKPEFSGGTEREEVEEPSEPALALLSLQKPEPKPDSSPFHNTRSRGQANKRKASITEEDTLEIELPEEEVITEEKLSVTSSKSNTGAGGICSSLLAVIEQLRERSKADIDMENYTKAGIRRTGRKRIRRGSSDDELPTEFADSIEKITEDGEIRYRCKFCHYSNSKPLLIRIHMRLHKSKKPFECSLCDFIATSIEGLQDHMIQHCKVRTYQCKICPSAFNYKSQLRAHMRAHNEKDPYICDFCDFVTSNISAYRQHVIRHSDTACYSCNNCHKKYSSKNSLIRHECIKISNATDSLGELDGSSDDETANASKELKCPHCDFCTLDDSEFTSHCVIHTDEEVIQLKCELCDFTAVSNRSLKSHMKRHINDQRYVQQPLEQYKCNLCGYVCHHLPSLKSHMWRHASDRNYSYEFTNDVINAAIDYDIRVDGRDINDPEILERVLNSERKIVEGRLNNTQQPGGEMPVCWVTFRCCQCGFETINKPELNVHMRSHSDIIQQTLEVNKLSGEQENSESQTISSL</sequence>
<evidence type="ECO:0000256" key="10">
    <source>
        <dbReference type="ARBA" id="ARBA00023242"/>
    </source>
</evidence>
<feature type="compositionally biased region" description="Polar residues" evidence="12">
    <location>
        <begin position="697"/>
        <end position="706"/>
    </location>
</feature>
<keyword evidence="15" id="KW-1185">Reference proteome</keyword>
<dbReference type="Gene3D" id="3.30.160.60">
    <property type="entry name" value="Classic Zinc Finger"/>
    <property type="match status" value="10"/>
</dbReference>
<feature type="domain" description="C2H2-type" evidence="13">
    <location>
        <begin position="347"/>
        <end position="374"/>
    </location>
</feature>
<dbReference type="SMART" id="SM00355">
    <property type="entry name" value="ZnF_C2H2"/>
    <property type="match status" value="18"/>
</dbReference>
<feature type="domain" description="C2H2-type" evidence="13">
    <location>
        <begin position="1130"/>
        <end position="1153"/>
    </location>
</feature>
<keyword evidence="7" id="KW-0805">Transcription regulation</keyword>
<feature type="domain" description="C2H2-type" evidence="13">
    <location>
        <begin position="814"/>
        <end position="841"/>
    </location>
</feature>
<keyword evidence="3" id="KW-0479">Metal-binding</keyword>
<feature type="domain" description="C2H2-type" evidence="13">
    <location>
        <begin position="180"/>
        <end position="207"/>
    </location>
</feature>
<evidence type="ECO:0000256" key="1">
    <source>
        <dbReference type="ARBA" id="ARBA00004123"/>
    </source>
</evidence>
<feature type="domain" description="C2H2-type" evidence="13">
    <location>
        <begin position="926"/>
        <end position="945"/>
    </location>
</feature>
<dbReference type="GO" id="GO:0005634">
    <property type="term" value="C:nucleus"/>
    <property type="evidence" value="ECO:0007669"/>
    <property type="project" value="UniProtKB-SubCell"/>
</dbReference>
<gene>
    <name evidence="14" type="ORF">SNE40_007505</name>
</gene>
<keyword evidence="5 11" id="KW-0863">Zinc-finger</keyword>
<evidence type="ECO:0000259" key="13">
    <source>
        <dbReference type="PROSITE" id="PS50157"/>
    </source>
</evidence>
<comment type="caution">
    <text evidence="14">The sequence shown here is derived from an EMBL/GenBank/DDBJ whole genome shotgun (WGS) entry which is preliminary data.</text>
</comment>
<dbReference type="PANTHER" id="PTHR24404:SF111">
    <property type="entry name" value="GASTRULA ZINC FINGER PROTEIN XLCGF49.1-LIKE-RELATED"/>
    <property type="match status" value="1"/>
</dbReference>
<evidence type="ECO:0000313" key="14">
    <source>
        <dbReference type="EMBL" id="KAK6185227.1"/>
    </source>
</evidence>
<feature type="domain" description="C2H2-type" evidence="13">
    <location>
        <begin position="395"/>
        <end position="422"/>
    </location>
</feature>
<evidence type="ECO:0000256" key="4">
    <source>
        <dbReference type="ARBA" id="ARBA00022737"/>
    </source>
</evidence>
<keyword evidence="4" id="KW-0677">Repeat</keyword>
<evidence type="ECO:0000256" key="6">
    <source>
        <dbReference type="ARBA" id="ARBA00022833"/>
    </source>
</evidence>
<dbReference type="Proteomes" id="UP001347796">
    <property type="component" value="Unassembled WGS sequence"/>
</dbReference>
<dbReference type="AlphaFoldDB" id="A0AAN8JZ50"/>